<evidence type="ECO:0000313" key="5">
    <source>
        <dbReference type="Proteomes" id="UP000594463"/>
    </source>
</evidence>
<dbReference type="Proteomes" id="UP000594463">
    <property type="component" value="Chromosome"/>
</dbReference>
<dbReference type="InterPro" id="IPR050680">
    <property type="entry name" value="YpeA/RimI_acetyltransf"/>
</dbReference>
<dbReference type="GO" id="GO:0016747">
    <property type="term" value="F:acyltransferase activity, transferring groups other than amino-acyl groups"/>
    <property type="evidence" value="ECO:0007669"/>
    <property type="project" value="InterPro"/>
</dbReference>
<keyword evidence="5" id="KW-1185">Reference proteome</keyword>
<dbReference type="EC" id="2.3.1.210" evidence="4"/>
<dbReference type="InterPro" id="IPR016181">
    <property type="entry name" value="Acyl_CoA_acyltransferase"/>
</dbReference>
<name>A0A7T1AL62_ATRLM</name>
<dbReference type="SUPFAM" id="SSF55729">
    <property type="entry name" value="Acyl-CoA N-acyltransferases (Nat)"/>
    <property type="match status" value="1"/>
</dbReference>
<organism evidence="4 5">
    <name type="scientific">Atribacter laminatus</name>
    <dbReference type="NCBI Taxonomy" id="2847778"/>
    <lineage>
        <taxon>Bacteria</taxon>
        <taxon>Pseudomonadati</taxon>
        <taxon>Atribacterota</taxon>
        <taxon>Atribacteria</taxon>
        <taxon>Atribacterales</taxon>
        <taxon>Atribacteraceae</taxon>
        <taxon>Atribacter</taxon>
    </lineage>
</organism>
<sequence length="216" mass="24884">MNNVNINMNDKTNDQQLTIRRGNSGNARAFAQLIVISAPLFFPVLLGPHRDNFMENAYQKSSNIFSHEHAWFVEIQGKTTGMLLGYTGDVKRNQGLPTGLLFFKYFIKYGFFQKIIFLLKSQNFFPKVEKNDFYISNLAVFPEYQNRGIGASLLKFAESEALKNKCVNIVLDVEAENQGAIKLYQKYGYVMVRTSPSLQLGKSQFQFIRMKKYLMR</sequence>
<evidence type="ECO:0000256" key="1">
    <source>
        <dbReference type="ARBA" id="ARBA00022679"/>
    </source>
</evidence>
<dbReference type="PROSITE" id="PS51186">
    <property type="entry name" value="GNAT"/>
    <property type="match status" value="1"/>
</dbReference>
<evidence type="ECO:0000313" key="4">
    <source>
        <dbReference type="EMBL" id="QPM67954.1"/>
    </source>
</evidence>
<dbReference type="PANTHER" id="PTHR43420">
    <property type="entry name" value="ACETYLTRANSFERASE"/>
    <property type="match status" value="1"/>
</dbReference>
<accession>A0A7T1AL62</accession>
<keyword evidence="2 4" id="KW-0012">Acyltransferase</keyword>
<dbReference type="Gene3D" id="3.40.630.30">
    <property type="match status" value="1"/>
</dbReference>
<evidence type="ECO:0000259" key="3">
    <source>
        <dbReference type="PROSITE" id="PS51186"/>
    </source>
</evidence>
<dbReference type="KEGG" id="alam:RT761_01168"/>
<protein>
    <submittedName>
        <fullName evidence="4">dTDP-fucosamine acetyltransferase</fullName>
        <ecNumber evidence="4">2.3.1.210</ecNumber>
    </submittedName>
</protein>
<keyword evidence="1 4" id="KW-0808">Transferase</keyword>
<dbReference type="InterPro" id="IPR000182">
    <property type="entry name" value="GNAT_dom"/>
</dbReference>
<gene>
    <name evidence="4" type="primary">wecD</name>
    <name evidence="4" type="ORF">RT761_01168</name>
</gene>
<dbReference type="Pfam" id="PF00583">
    <property type="entry name" value="Acetyltransf_1"/>
    <property type="match status" value="1"/>
</dbReference>
<dbReference type="AlphaFoldDB" id="A0A7T1AL62"/>
<dbReference type="EMBL" id="CP065383">
    <property type="protein sequence ID" value="QPM67954.1"/>
    <property type="molecule type" value="Genomic_DNA"/>
</dbReference>
<reference evidence="4 5" key="1">
    <citation type="journal article" date="2021" name="Nat. Commun.">
        <title>Isolation of a member of the candidate phylum Atribacteria reveals a unique cell membrane structure.</title>
        <authorList>
            <person name="Taiki K."/>
            <person name="Nobu M.K."/>
            <person name="Kusada H."/>
            <person name="Meng X.-Y."/>
            <person name="Hosoki N."/>
            <person name="Uematsu K."/>
            <person name="Yoshioka H."/>
            <person name="Kamagata Y."/>
            <person name="Tamaki H."/>
        </authorList>
    </citation>
    <scope>NUCLEOTIDE SEQUENCE [LARGE SCALE GENOMIC DNA]</scope>
    <source>
        <strain evidence="4 5">RT761</strain>
    </source>
</reference>
<feature type="domain" description="N-acetyltransferase" evidence="3">
    <location>
        <begin position="17"/>
        <end position="215"/>
    </location>
</feature>
<proteinExistence type="predicted"/>
<dbReference type="CDD" id="cd04301">
    <property type="entry name" value="NAT_SF"/>
    <property type="match status" value="1"/>
</dbReference>
<evidence type="ECO:0000256" key="2">
    <source>
        <dbReference type="ARBA" id="ARBA00023315"/>
    </source>
</evidence>